<dbReference type="RefSeq" id="WP_089977269.1">
    <property type="nucleotide sequence ID" value="NZ_CP084916.1"/>
</dbReference>
<feature type="domain" description="GmrSD restriction endonucleases C-terminal" evidence="2">
    <location>
        <begin position="413"/>
        <end position="547"/>
    </location>
</feature>
<dbReference type="AlphaFoldDB" id="A0A1H0ZWS0"/>
<name>A0A1H0ZWS0_9LACT</name>
<dbReference type="Pfam" id="PF18899">
    <property type="entry name" value="DUF5655"/>
    <property type="match status" value="1"/>
</dbReference>
<dbReference type="EMBL" id="FNJW01000008">
    <property type="protein sequence ID" value="SDQ31691.1"/>
    <property type="molecule type" value="Genomic_DNA"/>
</dbReference>
<reference evidence="5" key="1">
    <citation type="submission" date="2016-10" db="EMBL/GenBank/DDBJ databases">
        <authorList>
            <person name="Varghese N."/>
            <person name="Submissions S."/>
        </authorList>
    </citation>
    <scope>NUCLEOTIDE SEQUENCE [LARGE SCALE GENOMIC DNA]</scope>
    <source>
        <strain evidence="5">MPL-11</strain>
    </source>
</reference>
<proteinExistence type="predicted"/>
<organism evidence="4 5">
    <name type="scientific">Carnobacterium viridans</name>
    <dbReference type="NCBI Taxonomy" id="174587"/>
    <lineage>
        <taxon>Bacteria</taxon>
        <taxon>Bacillati</taxon>
        <taxon>Bacillota</taxon>
        <taxon>Bacilli</taxon>
        <taxon>Lactobacillales</taxon>
        <taxon>Carnobacteriaceae</taxon>
        <taxon>Carnobacterium</taxon>
    </lineage>
</organism>
<gene>
    <name evidence="4" type="ORF">SAMN04487752_1757</name>
</gene>
<dbReference type="Pfam" id="PF07510">
    <property type="entry name" value="GmrSD_C"/>
    <property type="match status" value="1"/>
</dbReference>
<evidence type="ECO:0000313" key="4">
    <source>
        <dbReference type="EMBL" id="SDQ31691.1"/>
    </source>
</evidence>
<dbReference type="InterPro" id="IPR043714">
    <property type="entry name" value="DUF5655"/>
</dbReference>
<feature type="domain" description="DUF5655" evidence="3">
    <location>
        <begin position="590"/>
        <end position="691"/>
    </location>
</feature>
<accession>A0A1H0ZWS0</accession>
<dbReference type="PANTHER" id="PTHR35149:SF2">
    <property type="entry name" value="DUF262 DOMAIN-CONTAINING PROTEIN"/>
    <property type="match status" value="1"/>
</dbReference>
<evidence type="ECO:0000313" key="5">
    <source>
        <dbReference type="Proteomes" id="UP000199481"/>
    </source>
</evidence>
<protein>
    <submittedName>
        <fullName evidence="4">Uncharacterized conserved protein, contains ParB-like and HNH nuclease domains</fullName>
    </submittedName>
</protein>
<sequence length="698" mass="82721">MKASEINFLKFLQGTKQFIIPIYQRKYSWNLQQCQQLWDDLESAASNSKIKGHFMGSIVYIEKGLYQISAVPKLLVIDGQQRLTTLTLLLLAFRQMIDERKESVDITSKKIRNYYLVNNEEEGDLYHKLVLSQSDRESLVNLVDHIDIQKGSSPKVLNNYEFFLNKIRNSDLSLNELYQGLQKFIIVDISLDRDNDNPQLIFESLNSTGLDLSQADLIRNYILMRLEPQEQTRLYQKYWHPMEKSFGNLNESTLFDRFMRDYLTLKTGYIPRIKEVYKDFKRYLDDYSQMGIEHVLEDIVQYSKYFVYLTFNQEPDQKINEALKDINELNVEVSYPFLMGVYDDFSRNKLSREDFVSVLRIVESYIFRRTVVGIPTNSLNKTFASLKNEIIAENYLESLEIAFVMKGTYQRMPNNEEFKMSLMIKDVYNYRNRNYLLRKLENFKRKEVVNIETFTIEHIMPQNENLSIEWQQNLGPDWKEVQEKYLHTVGNLTLTAYNSELSDRPFKEKRDLEGGFADSPLRLNRELGKLDTWNDSLIQERAEGLSEKSLLVWGFPDLPPEILEKYKEQKPNKIKKEYSITDFPNLSEGTILELFQKLRKWILNLDSSVTEKFFKKHIAYTTTTNFVDIVPQKRRLRINLNIQFEKISDPRGMCKDVTNMRRWGHGYVEVGLSDRKDLDYIMILIKQSFEMHREDDEY</sequence>
<evidence type="ECO:0000259" key="3">
    <source>
        <dbReference type="Pfam" id="PF18899"/>
    </source>
</evidence>
<keyword evidence="5" id="KW-1185">Reference proteome</keyword>
<dbReference type="InterPro" id="IPR011089">
    <property type="entry name" value="GmrSD_C"/>
</dbReference>
<dbReference type="Pfam" id="PF03235">
    <property type="entry name" value="GmrSD_N"/>
    <property type="match status" value="1"/>
</dbReference>
<dbReference type="OrthoDB" id="9798761at2"/>
<evidence type="ECO:0000259" key="2">
    <source>
        <dbReference type="Pfam" id="PF07510"/>
    </source>
</evidence>
<dbReference type="InterPro" id="IPR004919">
    <property type="entry name" value="GmrSD_N"/>
</dbReference>
<evidence type="ECO:0000259" key="1">
    <source>
        <dbReference type="Pfam" id="PF03235"/>
    </source>
</evidence>
<dbReference type="Proteomes" id="UP000199481">
    <property type="component" value="Unassembled WGS sequence"/>
</dbReference>
<feature type="domain" description="GmrSD restriction endonucleases N-terminal" evidence="1">
    <location>
        <begin position="10"/>
        <end position="222"/>
    </location>
</feature>
<dbReference type="PANTHER" id="PTHR35149">
    <property type="entry name" value="SLL5132 PROTEIN"/>
    <property type="match status" value="1"/>
</dbReference>